<dbReference type="AlphaFoldDB" id="H6NES1"/>
<gene>
    <name evidence="1" type="ORF">PM3016_1698</name>
</gene>
<name>H6NES1_9BACL</name>
<dbReference type="KEGG" id="pmq:PM3016_1698"/>
<protein>
    <recommendedName>
        <fullName evidence="3">DUF3231 family protein</fullName>
    </recommendedName>
</protein>
<dbReference type="Pfam" id="PF11553">
    <property type="entry name" value="DUF3231"/>
    <property type="match status" value="2"/>
</dbReference>
<dbReference type="Proteomes" id="UP000007523">
    <property type="component" value="Chromosome"/>
</dbReference>
<dbReference type="RefSeq" id="WP_014369154.1">
    <property type="nucleotide sequence ID" value="NC_016935.1"/>
</dbReference>
<dbReference type="STRING" id="1116391.PM3016_1698"/>
<reference evidence="1 2" key="1">
    <citation type="journal article" date="2012" name="J. Bacteriol.">
        <title>Complete Genome Sequence of Paenibacillus mucilaginosus 3016, a Bacterium Functional as Microbial Fertilizer.</title>
        <authorList>
            <person name="Ma M."/>
            <person name="Wang Z."/>
            <person name="Li L."/>
            <person name="Jiang X."/>
            <person name="Guan D."/>
            <person name="Cao F."/>
            <person name="Chen H."/>
            <person name="Wang X."/>
            <person name="Shen D."/>
            <person name="Du B."/>
            <person name="Li J."/>
        </authorList>
    </citation>
    <scope>NUCLEOTIDE SEQUENCE [LARGE SCALE GENOMIC DNA]</scope>
    <source>
        <strain evidence="1 2">3016</strain>
    </source>
</reference>
<dbReference type="Gene3D" id="1.20.1260.10">
    <property type="match status" value="2"/>
</dbReference>
<keyword evidence="2" id="KW-1185">Reference proteome</keyword>
<organism evidence="1 2">
    <name type="scientific">Paenibacillus mucilaginosus 3016</name>
    <dbReference type="NCBI Taxonomy" id="1116391"/>
    <lineage>
        <taxon>Bacteria</taxon>
        <taxon>Bacillati</taxon>
        <taxon>Bacillota</taxon>
        <taxon>Bacilli</taxon>
        <taxon>Bacillales</taxon>
        <taxon>Paenibacillaceae</taxon>
        <taxon>Paenibacillus</taxon>
    </lineage>
</organism>
<dbReference type="InterPro" id="IPR012347">
    <property type="entry name" value="Ferritin-like"/>
</dbReference>
<accession>H6NES1</accession>
<evidence type="ECO:0000313" key="1">
    <source>
        <dbReference type="EMBL" id="AFC28612.1"/>
    </source>
</evidence>
<proteinExistence type="predicted"/>
<dbReference type="EMBL" id="CP003235">
    <property type="protein sequence ID" value="AFC28612.1"/>
    <property type="molecule type" value="Genomic_DNA"/>
</dbReference>
<evidence type="ECO:0008006" key="3">
    <source>
        <dbReference type="Google" id="ProtNLM"/>
    </source>
</evidence>
<evidence type="ECO:0000313" key="2">
    <source>
        <dbReference type="Proteomes" id="UP000007523"/>
    </source>
</evidence>
<sequence>MHHAPLTAAEMGNLWNFYMANTMSRCMLSHFLANVEDPEIRSLLTESYKLSRHIIDRVTALFGEEGVPLPEGFRAEDVQAEAPRLFSDTFYLQYLDMMYKLGGIYYAITLSNISRMELRRWITKLSAAALELSNTITELMLNKGLYIRPPVIPPTEQGYVHRERFLAGFFGDKRPLSGVEISQVFANLQFNSIKTALVTGFIQVARTNEVRDYFLRCKMINIKQTTILSKLLVQDDLPATLPSQFQITKSTVPPFSDKLMLFHVSNLSSAKVRNWGDSLAVSPRHDLGADYERNLMETMKFADDGAKLLIERGGMEQPPQAPEREKLRAGE</sequence>
<dbReference type="InterPro" id="IPR021617">
    <property type="entry name" value="DUF3231"/>
</dbReference>
<dbReference type="HOGENOM" id="CLU_068841_0_0_9"/>